<feature type="transmembrane region" description="Helical" evidence="6">
    <location>
        <begin position="58"/>
        <end position="76"/>
    </location>
</feature>
<reference evidence="8" key="1">
    <citation type="submission" date="2021-03" db="EMBL/GenBank/DDBJ databases">
        <authorList>
            <person name="Peeters C."/>
        </authorList>
    </citation>
    <scope>NUCLEOTIDE SEQUENCE</scope>
    <source>
        <strain evidence="8">LMG 31506</strain>
    </source>
</reference>
<dbReference type="EMBL" id="CAJPUY010000005">
    <property type="protein sequence ID" value="CAG2137604.1"/>
    <property type="molecule type" value="Genomic_DNA"/>
</dbReference>
<evidence type="ECO:0000259" key="7">
    <source>
        <dbReference type="Pfam" id="PF00892"/>
    </source>
</evidence>
<dbReference type="GO" id="GO:0016020">
    <property type="term" value="C:membrane"/>
    <property type="evidence" value="ECO:0007669"/>
    <property type="project" value="UniProtKB-SubCell"/>
</dbReference>
<keyword evidence="4 6" id="KW-1133">Transmembrane helix</keyword>
<keyword evidence="3 6" id="KW-0812">Transmembrane</keyword>
<comment type="caution">
    <text evidence="8">The sequence shown here is derived from an EMBL/GenBank/DDBJ whole genome shotgun (WGS) entry which is preliminary data.</text>
</comment>
<dbReference type="InterPro" id="IPR037185">
    <property type="entry name" value="EmrE-like"/>
</dbReference>
<feature type="transmembrane region" description="Helical" evidence="6">
    <location>
        <begin position="238"/>
        <end position="256"/>
    </location>
</feature>
<feature type="domain" description="EamA" evidence="7">
    <location>
        <begin position="168"/>
        <end position="308"/>
    </location>
</feature>
<feature type="transmembrane region" description="Helical" evidence="6">
    <location>
        <begin position="166"/>
        <end position="185"/>
    </location>
</feature>
<evidence type="ECO:0000313" key="8">
    <source>
        <dbReference type="EMBL" id="CAG2137604.1"/>
    </source>
</evidence>
<dbReference type="PANTHER" id="PTHR32322:SF2">
    <property type="entry name" value="EAMA DOMAIN-CONTAINING PROTEIN"/>
    <property type="match status" value="1"/>
</dbReference>
<feature type="transmembrane region" description="Helical" evidence="6">
    <location>
        <begin position="293"/>
        <end position="310"/>
    </location>
</feature>
<dbReference type="PANTHER" id="PTHR32322">
    <property type="entry name" value="INNER MEMBRANE TRANSPORTER"/>
    <property type="match status" value="1"/>
</dbReference>
<feature type="transmembrane region" description="Helical" evidence="6">
    <location>
        <begin position="141"/>
        <end position="160"/>
    </location>
</feature>
<name>A0A916ISE4_9BURK</name>
<dbReference type="AlphaFoldDB" id="A0A916ISE4"/>
<keyword evidence="9" id="KW-1185">Reference proteome</keyword>
<dbReference type="InterPro" id="IPR050638">
    <property type="entry name" value="AA-Vitamin_Transporters"/>
</dbReference>
<dbReference type="SUPFAM" id="SSF103481">
    <property type="entry name" value="Multidrug resistance efflux transporter EmrE"/>
    <property type="match status" value="2"/>
</dbReference>
<feature type="transmembrane region" description="Helical" evidence="6">
    <location>
        <begin position="268"/>
        <end position="287"/>
    </location>
</feature>
<feature type="transmembrane region" description="Helical" evidence="6">
    <location>
        <begin position="83"/>
        <end position="102"/>
    </location>
</feature>
<dbReference type="Proteomes" id="UP000672934">
    <property type="component" value="Unassembled WGS sequence"/>
</dbReference>
<feature type="transmembrane region" description="Helical" evidence="6">
    <location>
        <begin position="197"/>
        <end position="218"/>
    </location>
</feature>
<feature type="transmembrane region" description="Helical" evidence="6">
    <location>
        <begin position="30"/>
        <end position="52"/>
    </location>
</feature>
<accession>A0A916ISE4</accession>
<comment type="subcellular location">
    <subcellularLocation>
        <location evidence="1">Membrane</location>
        <topology evidence="1">Multi-pass membrane protein</topology>
    </subcellularLocation>
</comment>
<organism evidence="8 9">
    <name type="scientific">Cupriavidus yeoncheonensis</name>
    <dbReference type="NCBI Taxonomy" id="1462994"/>
    <lineage>
        <taxon>Bacteria</taxon>
        <taxon>Pseudomonadati</taxon>
        <taxon>Pseudomonadota</taxon>
        <taxon>Betaproteobacteria</taxon>
        <taxon>Burkholderiales</taxon>
        <taxon>Burkholderiaceae</taxon>
        <taxon>Cupriavidus</taxon>
    </lineage>
</organism>
<gene>
    <name evidence="8" type="ORF">LMG31506_01867</name>
</gene>
<evidence type="ECO:0000256" key="2">
    <source>
        <dbReference type="ARBA" id="ARBA00007362"/>
    </source>
</evidence>
<evidence type="ECO:0000313" key="9">
    <source>
        <dbReference type="Proteomes" id="UP000672934"/>
    </source>
</evidence>
<comment type="similarity">
    <text evidence="2">Belongs to the EamA transporter family.</text>
</comment>
<evidence type="ECO:0000256" key="3">
    <source>
        <dbReference type="ARBA" id="ARBA00022692"/>
    </source>
</evidence>
<keyword evidence="5 6" id="KW-0472">Membrane</keyword>
<evidence type="ECO:0000256" key="1">
    <source>
        <dbReference type="ARBA" id="ARBA00004141"/>
    </source>
</evidence>
<evidence type="ECO:0000256" key="4">
    <source>
        <dbReference type="ARBA" id="ARBA00022989"/>
    </source>
</evidence>
<evidence type="ECO:0000256" key="5">
    <source>
        <dbReference type="ARBA" id="ARBA00023136"/>
    </source>
</evidence>
<dbReference type="Pfam" id="PF00892">
    <property type="entry name" value="EamA"/>
    <property type="match status" value="2"/>
</dbReference>
<feature type="domain" description="EamA" evidence="7">
    <location>
        <begin position="30"/>
        <end position="153"/>
    </location>
</feature>
<protein>
    <recommendedName>
        <fullName evidence="7">EamA domain-containing protein</fullName>
    </recommendedName>
</protein>
<sequence>MSPEASGQLVADRLPEATKAPFSLTRQAQIAMTMAICALLIWSTLAVSVVSISQLSPLLTTGIGLAGGGLIGLPWVPWRSLRLLSVAVGALAMFGYHALYFVSLRTADPVAANLLHYLWPLLIMLFSPIMLKGVRIEVRHIVAGILGFAAACVCLAPTVSIQGSQIGGLSVALMSAAIWAYYSVWSGKFPEIPTAAVSLYCLLAGIGSLVAYLALSALPDLDVWQLGGKFGAPTSGQWLMLGYLAIGPLGGAFYLWDHAMKKGIPHQIALIAYAVPIASTTFVSVFLGRGLEIATALGAALVTLAVAIGGRPSRAKPSYTAETGIQDG</sequence>
<dbReference type="InterPro" id="IPR000620">
    <property type="entry name" value="EamA_dom"/>
</dbReference>
<proteinExistence type="inferred from homology"/>
<feature type="transmembrane region" description="Helical" evidence="6">
    <location>
        <begin position="114"/>
        <end position="134"/>
    </location>
</feature>
<evidence type="ECO:0000256" key="6">
    <source>
        <dbReference type="SAM" id="Phobius"/>
    </source>
</evidence>